<comment type="caution">
    <text evidence="12">The sequence shown here is derived from an EMBL/GenBank/DDBJ whole genome shotgun (WGS) entry which is preliminary data.</text>
</comment>
<feature type="domain" description="E2F/DP family winged-helix DNA-binding" evidence="11">
    <location>
        <begin position="237"/>
        <end position="305"/>
    </location>
</feature>
<dbReference type="Gene3D" id="1.10.10.10">
    <property type="entry name" value="Winged helix-like DNA-binding domain superfamily/Winged helix DNA-binding domain"/>
    <property type="match status" value="1"/>
</dbReference>
<keyword evidence="4 9" id="KW-0805">Transcription regulation</keyword>
<evidence type="ECO:0000256" key="4">
    <source>
        <dbReference type="ARBA" id="ARBA00023015"/>
    </source>
</evidence>
<evidence type="ECO:0000256" key="5">
    <source>
        <dbReference type="ARBA" id="ARBA00023125"/>
    </source>
</evidence>
<comment type="similarity">
    <text evidence="2 9">Belongs to the E2F/DP family.</text>
</comment>
<evidence type="ECO:0000259" key="11">
    <source>
        <dbReference type="SMART" id="SM01372"/>
    </source>
</evidence>
<dbReference type="GO" id="GO:0000978">
    <property type="term" value="F:RNA polymerase II cis-regulatory region sequence-specific DNA binding"/>
    <property type="evidence" value="ECO:0007669"/>
    <property type="project" value="InterPro"/>
</dbReference>
<dbReference type="InterPro" id="IPR036388">
    <property type="entry name" value="WH-like_DNA-bd_sf"/>
</dbReference>
<dbReference type="InterPro" id="IPR036390">
    <property type="entry name" value="WH_DNA-bd_sf"/>
</dbReference>
<evidence type="ECO:0000256" key="8">
    <source>
        <dbReference type="ARBA" id="ARBA00023306"/>
    </source>
</evidence>
<evidence type="ECO:0000256" key="9">
    <source>
        <dbReference type="RuleBase" id="RU003796"/>
    </source>
</evidence>
<feature type="region of interest" description="Disordered" evidence="10">
    <location>
        <begin position="1"/>
        <end position="27"/>
    </location>
</feature>
<feature type="region of interest" description="Disordered" evidence="10">
    <location>
        <begin position="181"/>
        <end position="217"/>
    </location>
</feature>
<evidence type="ECO:0000256" key="1">
    <source>
        <dbReference type="ARBA" id="ARBA00004123"/>
    </source>
</evidence>
<reference evidence="12 13" key="1">
    <citation type="journal article" date="2021" name="Elife">
        <title>Chloroplast acquisition without the gene transfer in kleptoplastic sea slugs, Plakobranchus ocellatus.</title>
        <authorList>
            <person name="Maeda T."/>
            <person name="Takahashi S."/>
            <person name="Yoshida T."/>
            <person name="Shimamura S."/>
            <person name="Takaki Y."/>
            <person name="Nagai Y."/>
            <person name="Toyoda A."/>
            <person name="Suzuki Y."/>
            <person name="Arimoto A."/>
            <person name="Ishii H."/>
            <person name="Satoh N."/>
            <person name="Nishiyama T."/>
            <person name="Hasebe M."/>
            <person name="Maruyama T."/>
            <person name="Minagawa J."/>
            <person name="Obokata J."/>
            <person name="Shigenobu S."/>
        </authorList>
    </citation>
    <scope>NUCLEOTIDE SEQUENCE [LARGE SCALE GENOMIC DNA]</scope>
</reference>
<feature type="compositionally biased region" description="Low complexity" evidence="10">
    <location>
        <begin position="189"/>
        <end position="202"/>
    </location>
</feature>
<keyword evidence="13" id="KW-1185">Reference proteome</keyword>
<dbReference type="FunFam" id="1.10.10.10:FF:000073">
    <property type="entry name" value="E2F transcription factor 8"/>
    <property type="match status" value="1"/>
</dbReference>
<gene>
    <name evidence="12" type="ORF">ElyMa_007070300</name>
</gene>
<dbReference type="SUPFAM" id="SSF46785">
    <property type="entry name" value="Winged helix' DNA-binding domain"/>
    <property type="match status" value="1"/>
</dbReference>
<evidence type="ECO:0000256" key="6">
    <source>
        <dbReference type="ARBA" id="ARBA00023163"/>
    </source>
</evidence>
<feature type="compositionally biased region" description="Low complexity" evidence="10">
    <location>
        <begin position="802"/>
        <end position="821"/>
    </location>
</feature>
<evidence type="ECO:0000313" key="12">
    <source>
        <dbReference type="EMBL" id="GFS26925.1"/>
    </source>
</evidence>
<name>A0AAV4JWY7_9GAST</name>
<dbReference type="GO" id="GO:0000981">
    <property type="term" value="F:DNA-binding transcription factor activity, RNA polymerase II-specific"/>
    <property type="evidence" value="ECO:0007669"/>
    <property type="project" value="TreeGrafter"/>
</dbReference>
<feature type="region of interest" description="Disordered" evidence="10">
    <location>
        <begin position="89"/>
        <end position="129"/>
    </location>
</feature>
<keyword evidence="5 9" id="KW-0238">DNA-binding</keyword>
<dbReference type="EMBL" id="BMAT01014149">
    <property type="protein sequence ID" value="GFS26925.1"/>
    <property type="molecule type" value="Genomic_DNA"/>
</dbReference>
<feature type="region of interest" description="Disordered" evidence="10">
    <location>
        <begin position="409"/>
        <end position="432"/>
    </location>
</feature>
<dbReference type="InterPro" id="IPR015633">
    <property type="entry name" value="E2F"/>
</dbReference>
<accession>A0AAV4JWY7</accession>
<evidence type="ECO:0000256" key="3">
    <source>
        <dbReference type="ARBA" id="ARBA00022491"/>
    </source>
</evidence>
<sequence length="894" mass="97043">MADRSLLPSHSKVNSAHGKLSSQHGRLRRCYSDRPVYSYTEKSGPLKEINGYHNLPVRLTHIHKAGKENTAMSSSEAGPQQPVVAKTVTSGNPLQRHDTDNSQWDDDSSEDESLDSTEGYFPFDSNNNQGGCRAPKSCPAGTVNNELSGHVTPPLSPNWNLKMLCTAVSPEIRRMQQERENSLAEGRLSTTSGMSTSTTATTAHLVSPSEENSRDGMDFASSQESTITLELEVVPSRKDKSLGKLCDKFLKRYPEHPGDPGIDICLDEVAKELAVERRRIYDIVNVLESVEIVSRAAKNKYMWHGKTNLPNTLVKLKILAEKEKIAEILKKVKEQELAKEMEEVKRNLTKEESDSVTVKSSTEDAVKLEGATQTDLRIKLEQQQKTSLPRHSSFDEICRVAAHERELLQKTTSQPTSPIKKLDFDSKPQPKPHKFAMPVTIAKHLSFDDRLNHSSSLKQGQMTQEQVKIIQIPRPVPVGASVHHQKNMGVDNQAADSLPSTPKPGTARPCETIILSKSNGEVKTITGGNVTKVVTTGTSVDPPQHISLSSSEFDQVLQSLQAAKSTAQRHIRFTKDSEEERAPAKEKAASSPAVGQTINVLGRTLLQSPEYDFARLNETSPMPGTTFMHRTLKRNMVEIQGPDEKRVRLELPTPPLGSTLSSDACEATFTSPSGSDFKIGLRRLKSLPATPSTSTEKSQTNCYIPKIVVHSLVPSAGPATTSATVIATPPSAGIAALQQGGDANWPQQTPPTGPTSVKFRTPNRIILTPGSSSNSESAGKVNTRPIRIIQMPSPGCVKVSKPPSSLLTPTNDPSSTSDLTSSSKAVFTLPLSAPSSSKLKQVLSSPGPSMSSLPPSHNSATSPFKVVIPSSSLKHTKTFHVKVPSSKLSKTASM</sequence>
<keyword evidence="3" id="KW-0678">Repressor</keyword>
<dbReference type="InterPro" id="IPR003316">
    <property type="entry name" value="E2F_WHTH_DNA-bd_dom"/>
</dbReference>
<feature type="compositionally biased region" description="Low complexity" evidence="10">
    <location>
        <begin position="837"/>
        <end position="856"/>
    </location>
</feature>
<keyword evidence="7 9" id="KW-0539">Nucleus</keyword>
<feature type="compositionally biased region" description="Acidic residues" evidence="10">
    <location>
        <begin position="103"/>
        <end position="115"/>
    </location>
</feature>
<dbReference type="AlphaFoldDB" id="A0AAV4JWY7"/>
<evidence type="ECO:0000313" key="13">
    <source>
        <dbReference type="Proteomes" id="UP000762676"/>
    </source>
</evidence>
<protein>
    <submittedName>
        <fullName evidence="12">Transcription factor E2F8</fullName>
    </submittedName>
</protein>
<keyword evidence="6 9" id="KW-0804">Transcription</keyword>
<dbReference type="GO" id="GO:0090575">
    <property type="term" value="C:RNA polymerase II transcription regulator complex"/>
    <property type="evidence" value="ECO:0007669"/>
    <property type="project" value="TreeGrafter"/>
</dbReference>
<dbReference type="PANTHER" id="PTHR12081">
    <property type="entry name" value="TRANSCRIPTION FACTOR E2F"/>
    <property type="match status" value="1"/>
</dbReference>
<proteinExistence type="inferred from homology"/>
<dbReference type="Proteomes" id="UP000762676">
    <property type="component" value="Unassembled WGS sequence"/>
</dbReference>
<feature type="region of interest" description="Disordered" evidence="10">
    <location>
        <begin position="837"/>
        <end position="860"/>
    </location>
</feature>
<evidence type="ECO:0000256" key="2">
    <source>
        <dbReference type="ARBA" id="ARBA00010940"/>
    </source>
</evidence>
<organism evidence="12 13">
    <name type="scientific">Elysia marginata</name>
    <dbReference type="NCBI Taxonomy" id="1093978"/>
    <lineage>
        <taxon>Eukaryota</taxon>
        <taxon>Metazoa</taxon>
        <taxon>Spiralia</taxon>
        <taxon>Lophotrochozoa</taxon>
        <taxon>Mollusca</taxon>
        <taxon>Gastropoda</taxon>
        <taxon>Heterobranchia</taxon>
        <taxon>Euthyneura</taxon>
        <taxon>Panpulmonata</taxon>
        <taxon>Sacoglossa</taxon>
        <taxon>Placobranchoidea</taxon>
        <taxon>Plakobranchidae</taxon>
        <taxon>Elysia</taxon>
    </lineage>
</organism>
<dbReference type="Pfam" id="PF02319">
    <property type="entry name" value="WHD_E2F_TDP"/>
    <property type="match status" value="1"/>
</dbReference>
<dbReference type="SMART" id="SM01372">
    <property type="entry name" value="E2F_TDP"/>
    <property type="match status" value="1"/>
</dbReference>
<evidence type="ECO:0000256" key="7">
    <source>
        <dbReference type="ARBA" id="ARBA00023242"/>
    </source>
</evidence>
<evidence type="ECO:0000256" key="10">
    <source>
        <dbReference type="SAM" id="MobiDB-lite"/>
    </source>
</evidence>
<feature type="region of interest" description="Disordered" evidence="10">
    <location>
        <begin position="792"/>
        <end position="821"/>
    </location>
</feature>
<keyword evidence="8" id="KW-0131">Cell cycle</keyword>
<comment type="subcellular location">
    <subcellularLocation>
        <location evidence="1 9">Nucleus</location>
    </subcellularLocation>
</comment>